<name>A0ABN4AIC3_EMTOG</name>
<evidence type="ECO:0000313" key="2">
    <source>
        <dbReference type="EMBL" id="AFK01840.1"/>
    </source>
</evidence>
<dbReference type="Proteomes" id="UP000002875">
    <property type="component" value="Chromosome"/>
</dbReference>
<organism evidence="2 3">
    <name type="scientific">Emticicia oligotrophica (strain DSM 17448 / CIP 109782 / MTCC 6937 / GPTSA100-15)</name>
    <dbReference type="NCBI Taxonomy" id="929562"/>
    <lineage>
        <taxon>Bacteria</taxon>
        <taxon>Pseudomonadati</taxon>
        <taxon>Bacteroidota</taxon>
        <taxon>Cytophagia</taxon>
        <taxon>Cytophagales</taxon>
        <taxon>Leadbetterellaceae</taxon>
        <taxon>Emticicia</taxon>
    </lineage>
</organism>
<protein>
    <recommendedName>
        <fullName evidence="4">DUF885 domain-containing protein</fullName>
    </recommendedName>
</protein>
<gene>
    <name evidence="2" type="ordered locus">Emtol_0687</name>
</gene>
<reference evidence="2 3" key="1">
    <citation type="submission" date="2011-07" db="EMBL/GenBank/DDBJ databases">
        <title>The complete genome of chromosome of Emticicia oligotrophica DSM 17448.</title>
        <authorList>
            <consortium name="US DOE Joint Genome Institute (JGI-PGF)"/>
            <person name="Lucas S."/>
            <person name="Han J."/>
            <person name="Lapidus A."/>
            <person name="Bruce D."/>
            <person name="Goodwin L."/>
            <person name="Pitluck S."/>
            <person name="Peters L."/>
            <person name="Kyrpides N."/>
            <person name="Mavromatis K."/>
            <person name="Ivanova N."/>
            <person name="Ovchinnikova G."/>
            <person name="Teshima H."/>
            <person name="Detter J.C."/>
            <person name="Tapia R."/>
            <person name="Han C."/>
            <person name="Land M."/>
            <person name="Hauser L."/>
            <person name="Markowitz V."/>
            <person name="Cheng J.-F."/>
            <person name="Hugenholtz P."/>
            <person name="Woyke T."/>
            <person name="Wu D."/>
            <person name="Tindall B."/>
            <person name="Pomrenke H."/>
            <person name="Brambilla E."/>
            <person name="Klenk H.-P."/>
            <person name="Eisen J.A."/>
        </authorList>
    </citation>
    <scope>NUCLEOTIDE SEQUENCE [LARGE SCALE GENOMIC DNA]</scope>
    <source>
        <strain evidence="2 3">DSM 17448</strain>
    </source>
</reference>
<evidence type="ECO:0000256" key="1">
    <source>
        <dbReference type="SAM" id="SignalP"/>
    </source>
</evidence>
<dbReference type="PANTHER" id="PTHR33361:SF2">
    <property type="entry name" value="DUF885 DOMAIN-CONTAINING PROTEIN"/>
    <property type="match status" value="1"/>
</dbReference>
<keyword evidence="1" id="KW-0732">Signal</keyword>
<accession>A0ABN4AIC3</accession>
<dbReference type="Pfam" id="PF05960">
    <property type="entry name" value="DUF885"/>
    <property type="match status" value="1"/>
</dbReference>
<keyword evidence="3" id="KW-1185">Reference proteome</keyword>
<feature type="chain" id="PRO_5047277278" description="DUF885 domain-containing protein" evidence="1">
    <location>
        <begin position="22"/>
        <end position="576"/>
    </location>
</feature>
<evidence type="ECO:0008006" key="4">
    <source>
        <dbReference type="Google" id="ProtNLM"/>
    </source>
</evidence>
<feature type="signal peptide" evidence="1">
    <location>
        <begin position="1"/>
        <end position="21"/>
    </location>
</feature>
<dbReference type="PANTHER" id="PTHR33361">
    <property type="entry name" value="GLR0591 PROTEIN"/>
    <property type="match status" value="1"/>
</dbReference>
<sequence length="576" mass="66425">MKRFLLLFLSTLALTAFGQQANEKLKIVIDEYENFQKIGYNNKPTDSLGTGILGDVSLEKYEKNYNAYKGFLAKINQIEVSKLNRTELINLELLKFLLLENINEFEFDAHLNPLLADAGFHMGYASMMRNASPRNLQDYQRHIQRLRDFPRYVQQHIDLMRLGIKKGIVQARVIFDGYDGTYKPYIVDSPEKSEFYAPFTRFPSTFNENLKQKLTADGKAAVMEASKGFKLFSDFMDKEYIPAARTKEGISNCTNGKAYYEMLVKYYSTMQMSVEEVHKKGLEEVARIRKEMEEVKAQTGFKGDFKAFLTFLRTDPQFYAKTPLELMKEASYIAKQVDGKLPAYFGKLPRQSYGVEPVPAAIAPKYTGGRYSPSSPESYRAGHYWVNTYNLPSRPLYNLEALTLHEAVPGHHLQIALNYELENVPDFRKRLYLSAYGEGWALYTEHLGDEMGFYKNPYSKFGKLTYEMWRACRLVVDTGIHAYGWGRQESIDYLANNTALSLHECTTETDRYISWPGQALSYKIGELKIRELRKKAETELGEKFNIRDFHDAVLSEGTVTLPLLERIIDDYIKQKK</sequence>
<evidence type="ECO:0000313" key="3">
    <source>
        <dbReference type="Proteomes" id="UP000002875"/>
    </source>
</evidence>
<dbReference type="RefSeq" id="WP_015027543.1">
    <property type="nucleotide sequence ID" value="NC_018748.1"/>
</dbReference>
<dbReference type="InterPro" id="IPR010281">
    <property type="entry name" value="DUF885"/>
</dbReference>
<proteinExistence type="predicted"/>
<dbReference type="EMBL" id="CP002961">
    <property type="protein sequence ID" value="AFK01840.1"/>
    <property type="molecule type" value="Genomic_DNA"/>
</dbReference>